<proteinExistence type="predicted"/>
<organism evidence="1 2">
    <name type="scientific">Mesorhizobium sangaii</name>
    <dbReference type="NCBI Taxonomy" id="505389"/>
    <lineage>
        <taxon>Bacteria</taxon>
        <taxon>Pseudomonadati</taxon>
        <taxon>Pseudomonadota</taxon>
        <taxon>Alphaproteobacteria</taxon>
        <taxon>Hyphomicrobiales</taxon>
        <taxon>Phyllobacteriaceae</taxon>
        <taxon>Mesorhizobium</taxon>
    </lineage>
</organism>
<gene>
    <name evidence="1" type="ORF">HNQ71_007115</name>
</gene>
<dbReference type="Proteomes" id="UP000556329">
    <property type="component" value="Unassembled WGS sequence"/>
</dbReference>
<keyword evidence="2" id="KW-1185">Reference proteome</keyword>
<accession>A0A841PZE2</accession>
<comment type="caution">
    <text evidence="1">The sequence shown here is derived from an EMBL/GenBank/DDBJ whole genome shotgun (WGS) entry which is preliminary data.</text>
</comment>
<protein>
    <submittedName>
        <fullName evidence="1">Uncharacterized protein</fullName>
    </submittedName>
</protein>
<evidence type="ECO:0000313" key="1">
    <source>
        <dbReference type="EMBL" id="MBB6414405.1"/>
    </source>
</evidence>
<dbReference type="EMBL" id="JACHEF010000024">
    <property type="protein sequence ID" value="MBB6414405.1"/>
    <property type="molecule type" value="Genomic_DNA"/>
</dbReference>
<name>A0A841PZE2_9HYPH</name>
<reference evidence="1 2" key="1">
    <citation type="submission" date="2020-08" db="EMBL/GenBank/DDBJ databases">
        <title>Genomic Encyclopedia of Type Strains, Phase IV (KMG-IV): sequencing the most valuable type-strain genomes for metagenomic binning, comparative biology and taxonomic classification.</title>
        <authorList>
            <person name="Goeker M."/>
        </authorList>
    </citation>
    <scope>NUCLEOTIDE SEQUENCE [LARGE SCALE GENOMIC DNA]</scope>
    <source>
        <strain evidence="1 2">DSM 100039</strain>
    </source>
</reference>
<sequence length="40" mass="4446">MFSAGAREGGMGSWRHVPADLVEIKLHGLGVGKRQRQRRT</sequence>
<evidence type="ECO:0000313" key="2">
    <source>
        <dbReference type="Proteomes" id="UP000556329"/>
    </source>
</evidence>
<dbReference type="AlphaFoldDB" id="A0A841PZE2"/>